<comment type="caution">
    <text evidence="1">The sequence shown here is derived from an EMBL/GenBank/DDBJ whole genome shotgun (WGS) entry which is preliminary data.</text>
</comment>
<dbReference type="AlphaFoldDB" id="A0A8K0NVI7"/>
<evidence type="ECO:0000313" key="2">
    <source>
        <dbReference type="Proteomes" id="UP000792457"/>
    </source>
</evidence>
<organism evidence="1 2">
    <name type="scientific">Ladona fulva</name>
    <name type="common">Scarce chaser dragonfly</name>
    <name type="synonym">Libellula fulva</name>
    <dbReference type="NCBI Taxonomy" id="123851"/>
    <lineage>
        <taxon>Eukaryota</taxon>
        <taxon>Metazoa</taxon>
        <taxon>Ecdysozoa</taxon>
        <taxon>Arthropoda</taxon>
        <taxon>Hexapoda</taxon>
        <taxon>Insecta</taxon>
        <taxon>Pterygota</taxon>
        <taxon>Palaeoptera</taxon>
        <taxon>Odonata</taxon>
        <taxon>Epiprocta</taxon>
        <taxon>Anisoptera</taxon>
        <taxon>Libelluloidea</taxon>
        <taxon>Libellulidae</taxon>
        <taxon>Ladona</taxon>
    </lineage>
</organism>
<keyword evidence="2" id="KW-1185">Reference proteome</keyword>
<sequence>MLISNVSIEVQFLQSHLADFPKTIGAVSDEKDERIPQDLNVILCGFGRKGGHPVSKEFDVMDKN</sequence>
<accession>A0A8K0NVI7</accession>
<dbReference type="Proteomes" id="UP000792457">
    <property type="component" value="Unassembled WGS sequence"/>
</dbReference>
<dbReference type="EMBL" id="KZ308268">
    <property type="protein sequence ID" value="KAG8226130.1"/>
    <property type="molecule type" value="Genomic_DNA"/>
</dbReference>
<name>A0A8K0NVI7_LADFU</name>
<evidence type="ECO:0000313" key="1">
    <source>
        <dbReference type="EMBL" id="KAG8226130.1"/>
    </source>
</evidence>
<protein>
    <submittedName>
        <fullName evidence="1">Uncharacterized protein</fullName>
    </submittedName>
</protein>
<proteinExistence type="predicted"/>
<gene>
    <name evidence="1" type="ORF">J437_LFUL003277</name>
</gene>
<dbReference type="OrthoDB" id="6744094at2759"/>
<reference evidence="1" key="2">
    <citation type="submission" date="2017-10" db="EMBL/GenBank/DDBJ databases">
        <title>Ladona fulva Genome sequencing and assembly.</title>
        <authorList>
            <person name="Murali S."/>
            <person name="Richards S."/>
            <person name="Bandaranaike D."/>
            <person name="Bellair M."/>
            <person name="Blankenburg K."/>
            <person name="Chao H."/>
            <person name="Dinh H."/>
            <person name="Doddapaneni H."/>
            <person name="Dugan-Rocha S."/>
            <person name="Elkadiri S."/>
            <person name="Gnanaolivu R."/>
            <person name="Hernandez B."/>
            <person name="Skinner E."/>
            <person name="Javaid M."/>
            <person name="Lee S."/>
            <person name="Li M."/>
            <person name="Ming W."/>
            <person name="Munidasa M."/>
            <person name="Muniz J."/>
            <person name="Nguyen L."/>
            <person name="Hughes D."/>
            <person name="Osuji N."/>
            <person name="Pu L.-L."/>
            <person name="Puazo M."/>
            <person name="Qu C."/>
            <person name="Quiroz J."/>
            <person name="Raj R."/>
            <person name="Weissenberger G."/>
            <person name="Xin Y."/>
            <person name="Zou X."/>
            <person name="Han Y."/>
            <person name="Worley K."/>
            <person name="Muzny D."/>
            <person name="Gibbs R."/>
        </authorList>
    </citation>
    <scope>NUCLEOTIDE SEQUENCE</scope>
    <source>
        <strain evidence="1">Sampled in the wild</strain>
    </source>
</reference>
<reference evidence="1" key="1">
    <citation type="submission" date="2013-04" db="EMBL/GenBank/DDBJ databases">
        <authorList>
            <person name="Qu J."/>
            <person name="Murali S.C."/>
            <person name="Bandaranaike D."/>
            <person name="Bellair M."/>
            <person name="Blankenburg K."/>
            <person name="Chao H."/>
            <person name="Dinh H."/>
            <person name="Doddapaneni H."/>
            <person name="Downs B."/>
            <person name="Dugan-Rocha S."/>
            <person name="Elkadiri S."/>
            <person name="Gnanaolivu R.D."/>
            <person name="Hernandez B."/>
            <person name="Javaid M."/>
            <person name="Jayaseelan J.C."/>
            <person name="Lee S."/>
            <person name="Li M."/>
            <person name="Ming W."/>
            <person name="Munidasa M."/>
            <person name="Muniz J."/>
            <person name="Nguyen L."/>
            <person name="Ongeri F."/>
            <person name="Osuji N."/>
            <person name="Pu L.-L."/>
            <person name="Puazo M."/>
            <person name="Qu C."/>
            <person name="Quiroz J."/>
            <person name="Raj R."/>
            <person name="Weissenberger G."/>
            <person name="Xin Y."/>
            <person name="Zou X."/>
            <person name="Han Y."/>
            <person name="Richards S."/>
            <person name="Worley K."/>
            <person name="Muzny D."/>
            <person name="Gibbs R."/>
        </authorList>
    </citation>
    <scope>NUCLEOTIDE SEQUENCE</scope>
    <source>
        <strain evidence="1">Sampled in the wild</strain>
    </source>
</reference>